<comment type="caution">
    <text evidence="2">The sequence shown here is derived from an EMBL/GenBank/DDBJ whole genome shotgun (WGS) entry which is preliminary data.</text>
</comment>
<dbReference type="InterPro" id="IPR045518">
    <property type="entry name" value="2EXR"/>
</dbReference>
<sequence length="203" mass="24480">MAFHPFLRLPFELQDMVWDYALDNEFKERLVFVHRRTLRVMPTRKNICSIYYAHPRARARALRHYDVEIPVYKLPEITQQDIEHIWRFDEWIVQTAGVRYGEYADTEKYGDRTPRERYWYQYAAYELGLVAEKLIRRFRAGQHRKHSRMLLSTERDRLVLSYDVTHSELVEDYANEDDLSSNVLSALRYDPNPDLLTYQTIIA</sequence>
<organism evidence="2 3">
    <name type="scientific">Apiospora saccharicola</name>
    <dbReference type="NCBI Taxonomy" id="335842"/>
    <lineage>
        <taxon>Eukaryota</taxon>
        <taxon>Fungi</taxon>
        <taxon>Dikarya</taxon>
        <taxon>Ascomycota</taxon>
        <taxon>Pezizomycotina</taxon>
        <taxon>Sordariomycetes</taxon>
        <taxon>Xylariomycetidae</taxon>
        <taxon>Amphisphaeriales</taxon>
        <taxon>Apiosporaceae</taxon>
        <taxon>Apiospora</taxon>
    </lineage>
</organism>
<dbReference type="Pfam" id="PF20150">
    <property type="entry name" value="2EXR"/>
    <property type="match status" value="1"/>
</dbReference>
<evidence type="ECO:0000313" key="3">
    <source>
        <dbReference type="Proteomes" id="UP001446871"/>
    </source>
</evidence>
<proteinExistence type="predicted"/>
<gene>
    <name evidence="2" type="ORF">PG996_011369</name>
</gene>
<evidence type="ECO:0000313" key="2">
    <source>
        <dbReference type="EMBL" id="KAK8057432.1"/>
    </source>
</evidence>
<dbReference type="Proteomes" id="UP001446871">
    <property type="component" value="Unassembled WGS sequence"/>
</dbReference>
<feature type="domain" description="2EXR" evidence="1">
    <location>
        <begin position="3"/>
        <end position="72"/>
    </location>
</feature>
<protein>
    <recommendedName>
        <fullName evidence="1">2EXR domain-containing protein</fullName>
    </recommendedName>
</protein>
<keyword evidence="3" id="KW-1185">Reference proteome</keyword>
<accession>A0ABR1UEV3</accession>
<dbReference type="EMBL" id="JAQQWM010000007">
    <property type="protein sequence ID" value="KAK8057432.1"/>
    <property type="molecule type" value="Genomic_DNA"/>
</dbReference>
<name>A0ABR1UEV3_9PEZI</name>
<reference evidence="2 3" key="1">
    <citation type="submission" date="2023-01" db="EMBL/GenBank/DDBJ databases">
        <title>Analysis of 21 Apiospora genomes using comparative genomics revels a genus with tremendous synthesis potential of carbohydrate active enzymes and secondary metabolites.</title>
        <authorList>
            <person name="Sorensen T."/>
        </authorList>
    </citation>
    <scope>NUCLEOTIDE SEQUENCE [LARGE SCALE GENOMIC DNA]</scope>
    <source>
        <strain evidence="2 3">CBS 83171</strain>
    </source>
</reference>
<evidence type="ECO:0000259" key="1">
    <source>
        <dbReference type="Pfam" id="PF20150"/>
    </source>
</evidence>